<evidence type="ECO:0000313" key="6">
    <source>
        <dbReference type="EMBL" id="RXR24775.1"/>
    </source>
</evidence>
<organism evidence="7 8">
    <name type="scientific">Oerskovia turbata</name>
    <dbReference type="NCBI Taxonomy" id="1713"/>
    <lineage>
        <taxon>Bacteria</taxon>
        <taxon>Bacillati</taxon>
        <taxon>Actinomycetota</taxon>
        <taxon>Actinomycetes</taxon>
        <taxon>Micrococcales</taxon>
        <taxon>Cellulomonadaceae</taxon>
        <taxon>Oerskovia</taxon>
    </lineage>
</organism>
<dbReference type="InterPro" id="IPR000086">
    <property type="entry name" value="NUDIX_hydrolase_dom"/>
</dbReference>
<evidence type="ECO:0000313" key="7">
    <source>
        <dbReference type="EMBL" id="RXR35021.1"/>
    </source>
</evidence>
<dbReference type="STRING" id="1713.GCA_000718325_01899"/>
<keyword evidence="2" id="KW-0378">Hydrolase</keyword>
<keyword evidence="9" id="KW-1185">Reference proteome</keyword>
<keyword evidence="3" id="KW-0460">Magnesium</keyword>
<dbReference type="PROSITE" id="PS51462">
    <property type="entry name" value="NUDIX"/>
    <property type="match status" value="1"/>
</dbReference>
<dbReference type="CDD" id="cd04685">
    <property type="entry name" value="NUDIX_Hydrolase"/>
    <property type="match status" value="1"/>
</dbReference>
<dbReference type="OrthoDB" id="9804442at2"/>
<name>A0A4Q1KXF5_9CELL</name>
<dbReference type="Proteomes" id="UP000289805">
    <property type="component" value="Unassembled WGS sequence"/>
</dbReference>
<evidence type="ECO:0000313" key="9">
    <source>
        <dbReference type="Proteomes" id="UP000290517"/>
    </source>
</evidence>
<feature type="domain" description="Nudix hydrolase" evidence="5">
    <location>
        <begin position="55"/>
        <end position="201"/>
    </location>
</feature>
<dbReference type="RefSeq" id="WP_084690054.1">
    <property type="nucleotide sequence ID" value="NZ_JOFV01000007.1"/>
</dbReference>
<comment type="caution">
    <text evidence="7">The sequence shown here is derived from an EMBL/GenBank/DDBJ whole genome shotgun (WGS) entry which is preliminary data.</text>
</comment>
<dbReference type="AlphaFoldDB" id="A0A4Q1KXF5"/>
<protein>
    <submittedName>
        <fullName evidence="7">NUDIX domain-containing protein</fullName>
    </submittedName>
</protein>
<reference evidence="8 9" key="1">
    <citation type="submission" date="2019-01" db="EMBL/GenBank/DDBJ databases">
        <title>Oerskovia turbata Genome sequencing and assembly.</title>
        <authorList>
            <person name="Dou T."/>
        </authorList>
    </citation>
    <scope>NUCLEOTIDE SEQUENCE [LARGE SCALE GENOMIC DNA]</scope>
    <source>
        <strain evidence="7 8">JCM12123</strain>
        <strain evidence="6 9">JCM3160</strain>
    </source>
</reference>
<feature type="compositionally biased region" description="Low complexity" evidence="4">
    <location>
        <begin position="13"/>
        <end position="31"/>
    </location>
</feature>
<dbReference type="GO" id="GO:0016787">
    <property type="term" value="F:hydrolase activity"/>
    <property type="evidence" value="ECO:0007669"/>
    <property type="project" value="UniProtKB-KW"/>
</dbReference>
<dbReference type="Gene3D" id="3.90.79.10">
    <property type="entry name" value="Nucleoside Triphosphate Pyrophosphohydrolase"/>
    <property type="match status" value="1"/>
</dbReference>
<dbReference type="InterPro" id="IPR020084">
    <property type="entry name" value="NUDIX_hydrolase_CS"/>
</dbReference>
<dbReference type="InterPro" id="IPR015797">
    <property type="entry name" value="NUDIX_hydrolase-like_dom_sf"/>
</dbReference>
<gene>
    <name evidence="6" type="ORF">EQW73_13115</name>
    <name evidence="7" type="ORF">EQW78_07465</name>
</gene>
<evidence type="ECO:0000256" key="3">
    <source>
        <dbReference type="ARBA" id="ARBA00022842"/>
    </source>
</evidence>
<feature type="region of interest" description="Disordered" evidence="4">
    <location>
        <begin position="1"/>
        <end position="47"/>
    </location>
</feature>
<dbReference type="PANTHER" id="PTHR43046:SF12">
    <property type="entry name" value="GDP-MANNOSE MANNOSYL HYDROLASE"/>
    <property type="match status" value="1"/>
</dbReference>
<accession>A0A4Q1KXF5</accession>
<dbReference type="Proteomes" id="UP000290517">
    <property type="component" value="Unassembled WGS sequence"/>
</dbReference>
<evidence type="ECO:0000256" key="4">
    <source>
        <dbReference type="SAM" id="MobiDB-lite"/>
    </source>
</evidence>
<dbReference type="PROSITE" id="PS00893">
    <property type="entry name" value="NUDIX_BOX"/>
    <property type="match status" value="1"/>
</dbReference>
<comment type="cofactor">
    <cofactor evidence="1">
        <name>Mg(2+)</name>
        <dbReference type="ChEBI" id="CHEBI:18420"/>
    </cofactor>
</comment>
<dbReference type="EMBL" id="SDJR01000008">
    <property type="protein sequence ID" value="RXR24775.1"/>
    <property type="molecule type" value="Genomic_DNA"/>
</dbReference>
<dbReference type="SUPFAM" id="SSF55811">
    <property type="entry name" value="Nudix"/>
    <property type="match status" value="1"/>
</dbReference>
<evidence type="ECO:0000256" key="2">
    <source>
        <dbReference type="ARBA" id="ARBA00022801"/>
    </source>
</evidence>
<dbReference type="Pfam" id="PF00293">
    <property type="entry name" value="NUDIX"/>
    <property type="match status" value="1"/>
</dbReference>
<dbReference type="EMBL" id="SDJQ01000009">
    <property type="protein sequence ID" value="RXR35021.1"/>
    <property type="molecule type" value="Genomic_DNA"/>
</dbReference>
<evidence type="ECO:0000256" key="1">
    <source>
        <dbReference type="ARBA" id="ARBA00001946"/>
    </source>
</evidence>
<evidence type="ECO:0000313" key="8">
    <source>
        <dbReference type="Proteomes" id="UP000289805"/>
    </source>
</evidence>
<sequence length="225" mass="24589">MTSTPGRSLGHTPAGVDAPAAPAPATASPAGPADPTPEAPGALGPDWVLGPDGLRHRRGARVLLLDAADRVLLARGHDSDQPDRSWWFTIGGGIEPGESDLDAAVREVLEETGLHLDPAMLEGPVWTRSAIFDFYRERCRQDEVFYLARLTDEHTSRPLTRDGWTEIEHDVVDEMRWWTLPELRTVTIEVFPAALPDLLAPLLDGWDGQTRHLGEATEQALSSPE</sequence>
<dbReference type="PANTHER" id="PTHR43046">
    <property type="entry name" value="GDP-MANNOSE MANNOSYL HYDROLASE"/>
    <property type="match status" value="1"/>
</dbReference>
<evidence type="ECO:0000259" key="5">
    <source>
        <dbReference type="PROSITE" id="PS51462"/>
    </source>
</evidence>
<proteinExistence type="predicted"/>